<gene>
    <name evidence="1" type="ORF">QE364_003914</name>
</gene>
<evidence type="ECO:0000313" key="2">
    <source>
        <dbReference type="Proteomes" id="UP001261666"/>
    </source>
</evidence>
<name>A0ACC6INF3_9ACTN</name>
<proteinExistence type="predicted"/>
<dbReference type="Proteomes" id="UP001261666">
    <property type="component" value="Unassembled WGS sequence"/>
</dbReference>
<sequence length="48" mass="4949">MSRPARGLAFWSAAGASGVIALTLLNIAADRAGGGLSAFRDYVIRRNG</sequence>
<reference evidence="1" key="1">
    <citation type="submission" date="2023-08" db="EMBL/GenBank/DDBJ databases">
        <title>Functional and genomic diversity of the sorghum phyllosphere microbiome.</title>
        <authorList>
            <person name="Shade A."/>
        </authorList>
    </citation>
    <scope>NUCLEOTIDE SEQUENCE</scope>
    <source>
        <strain evidence="1">SORGH_AS_0885</strain>
    </source>
</reference>
<organism evidence="1 2">
    <name type="scientific">Nocardioides zeae</name>
    <dbReference type="NCBI Taxonomy" id="1457234"/>
    <lineage>
        <taxon>Bacteria</taxon>
        <taxon>Bacillati</taxon>
        <taxon>Actinomycetota</taxon>
        <taxon>Actinomycetes</taxon>
        <taxon>Propionibacteriales</taxon>
        <taxon>Nocardioidaceae</taxon>
        <taxon>Nocardioides</taxon>
    </lineage>
</organism>
<protein>
    <submittedName>
        <fullName evidence="1">Methyl coenzyme M reductase beta subunit</fullName>
    </submittedName>
</protein>
<dbReference type="EMBL" id="JAVIZJ010000019">
    <property type="protein sequence ID" value="MDR6212183.1"/>
    <property type="molecule type" value="Genomic_DNA"/>
</dbReference>
<comment type="caution">
    <text evidence="1">The sequence shown here is derived from an EMBL/GenBank/DDBJ whole genome shotgun (WGS) entry which is preliminary data.</text>
</comment>
<accession>A0ACC6INF3</accession>
<evidence type="ECO:0000313" key="1">
    <source>
        <dbReference type="EMBL" id="MDR6212183.1"/>
    </source>
</evidence>
<keyword evidence="2" id="KW-1185">Reference proteome</keyword>